<proteinExistence type="predicted"/>
<dbReference type="InterPro" id="IPR044610">
    <property type="entry name" value="GLCAT14A/B/C"/>
</dbReference>
<dbReference type="Proteomes" id="UP000734854">
    <property type="component" value="Unassembled WGS sequence"/>
</dbReference>
<dbReference type="GO" id="GO:0015020">
    <property type="term" value="F:glucuronosyltransferase activity"/>
    <property type="evidence" value="ECO:0007669"/>
    <property type="project" value="InterPro"/>
</dbReference>
<dbReference type="InterPro" id="IPR003406">
    <property type="entry name" value="Glyco_trans_14"/>
</dbReference>
<evidence type="ECO:0000256" key="2">
    <source>
        <dbReference type="ARBA" id="ARBA00022676"/>
    </source>
</evidence>
<sequence>MELTRAKGQFPMEKRWAWPLFLIAALLAVAIISSNISIISSFRTMFVVVRAAPAADPPPSPALPRLAYLISGSKGDLDRLWRALRAMYHPRNLYVVHLDLESPVGERRELSARVAGDAVFAAVGNVRVIEKANMVTYRGPTMVANTLHACAILLKMGKNWDWFINLSASDYPLATQDDILHAFSSLPRNISFMEHTSRLGWKELKRARPLIVDPGLYSVNKSDIFWVTPERGLPSAFKLFTGSAWVAITREFAEFCVWGWDNLPRILLMYYTNFVSSPEGYFQTVICNSPQFARTVANHDLHYISWDRPPKQHPHDLTVDDFPKMVGSNALFGRKFKRNDPVLDKIDAELLGRGKGDFVPGGWCRGDPPCSKVGDVTRLVPGNGSERIASLFDRTVRSRMFSRNQCR</sequence>
<evidence type="ECO:0000256" key="1">
    <source>
        <dbReference type="ARBA" id="ARBA00004606"/>
    </source>
</evidence>
<keyword evidence="3" id="KW-0808">Transferase</keyword>
<evidence type="ECO:0000256" key="3">
    <source>
        <dbReference type="ARBA" id="ARBA00022679"/>
    </source>
</evidence>
<dbReference type="Pfam" id="PF02485">
    <property type="entry name" value="Branch"/>
    <property type="match status" value="1"/>
</dbReference>
<dbReference type="AlphaFoldDB" id="A0A8J5FCG8"/>
<comment type="subcellular location">
    <subcellularLocation>
        <location evidence="1">Membrane</location>
        <topology evidence="1">Single-pass type II membrane protein</topology>
    </subcellularLocation>
</comment>
<comment type="caution">
    <text evidence="6">The sequence shown here is derived from an EMBL/GenBank/DDBJ whole genome shotgun (WGS) entry which is preliminary data.</text>
</comment>
<evidence type="ECO:0000256" key="4">
    <source>
        <dbReference type="ARBA" id="ARBA00023136"/>
    </source>
</evidence>
<keyword evidence="7" id="KW-1185">Reference proteome</keyword>
<keyword evidence="4" id="KW-0472">Membrane</keyword>
<evidence type="ECO:0000313" key="7">
    <source>
        <dbReference type="Proteomes" id="UP000734854"/>
    </source>
</evidence>
<keyword evidence="5" id="KW-0325">Glycoprotein</keyword>
<name>A0A8J5FCG8_ZINOF</name>
<evidence type="ECO:0000313" key="6">
    <source>
        <dbReference type="EMBL" id="KAG6480834.1"/>
    </source>
</evidence>
<gene>
    <name evidence="6" type="ORF">ZIOFF_057422</name>
</gene>
<accession>A0A8J5FCG8</accession>
<dbReference type="PANTHER" id="PTHR45719">
    <property type="entry name" value="GLYCOSYLTRANSFERASE"/>
    <property type="match status" value="1"/>
</dbReference>
<evidence type="ECO:0000256" key="5">
    <source>
        <dbReference type="ARBA" id="ARBA00023180"/>
    </source>
</evidence>
<keyword evidence="2" id="KW-0328">Glycosyltransferase</keyword>
<organism evidence="6 7">
    <name type="scientific">Zingiber officinale</name>
    <name type="common">Ginger</name>
    <name type="synonym">Amomum zingiber</name>
    <dbReference type="NCBI Taxonomy" id="94328"/>
    <lineage>
        <taxon>Eukaryota</taxon>
        <taxon>Viridiplantae</taxon>
        <taxon>Streptophyta</taxon>
        <taxon>Embryophyta</taxon>
        <taxon>Tracheophyta</taxon>
        <taxon>Spermatophyta</taxon>
        <taxon>Magnoliopsida</taxon>
        <taxon>Liliopsida</taxon>
        <taxon>Zingiberales</taxon>
        <taxon>Zingiberaceae</taxon>
        <taxon>Zingiber</taxon>
    </lineage>
</organism>
<dbReference type="PANTHER" id="PTHR45719:SF7">
    <property type="entry name" value="OS01G0201100 PROTEIN"/>
    <property type="match status" value="1"/>
</dbReference>
<reference evidence="6 7" key="1">
    <citation type="submission" date="2020-08" db="EMBL/GenBank/DDBJ databases">
        <title>Plant Genome Project.</title>
        <authorList>
            <person name="Zhang R.-G."/>
        </authorList>
    </citation>
    <scope>NUCLEOTIDE SEQUENCE [LARGE SCALE GENOMIC DNA]</scope>
    <source>
        <tissue evidence="6">Rhizome</tissue>
    </source>
</reference>
<protein>
    <recommendedName>
        <fullName evidence="8">BGGP Beta-1-3-galactosyl-O-glycosyl-glycoprotein</fullName>
    </recommendedName>
</protein>
<dbReference type="GO" id="GO:0016020">
    <property type="term" value="C:membrane"/>
    <property type="evidence" value="ECO:0007669"/>
    <property type="project" value="UniProtKB-SubCell"/>
</dbReference>
<dbReference type="OrthoDB" id="2019572at2759"/>
<evidence type="ECO:0008006" key="8">
    <source>
        <dbReference type="Google" id="ProtNLM"/>
    </source>
</evidence>
<dbReference type="EMBL" id="JACMSC010000016">
    <property type="protein sequence ID" value="KAG6480834.1"/>
    <property type="molecule type" value="Genomic_DNA"/>
</dbReference>